<dbReference type="AlphaFoldDB" id="A0A8B7Y6U6"/>
<dbReference type="SMART" id="SM00343">
    <property type="entry name" value="ZnF_C2HC"/>
    <property type="match status" value="1"/>
</dbReference>
<dbReference type="Pfam" id="PF00098">
    <property type="entry name" value="zf-CCHC"/>
    <property type="match status" value="1"/>
</dbReference>
<dbReference type="PANTHER" id="PTHR46888:SF1">
    <property type="entry name" value="RIBONUCLEASE H"/>
    <property type="match status" value="1"/>
</dbReference>
<evidence type="ECO:0000256" key="4">
    <source>
        <dbReference type="SAM" id="SignalP"/>
    </source>
</evidence>
<dbReference type="GO" id="GO:0003676">
    <property type="term" value="F:nucleic acid binding"/>
    <property type="evidence" value="ECO:0007669"/>
    <property type="project" value="InterPro"/>
</dbReference>
<dbReference type="SUPFAM" id="SSF47353">
    <property type="entry name" value="Retrovirus capsid dimerization domain-like"/>
    <property type="match status" value="1"/>
</dbReference>
<proteinExistence type="predicted"/>
<dbReference type="GO" id="GO:0008270">
    <property type="term" value="F:zinc ion binding"/>
    <property type="evidence" value="ECO:0007669"/>
    <property type="project" value="UniProtKB-KW"/>
</dbReference>
<dbReference type="PROSITE" id="PS51257">
    <property type="entry name" value="PROKAR_LIPOPROTEIN"/>
    <property type="match status" value="1"/>
</dbReference>
<organism evidence="6 7">
    <name type="scientific">Acanthaster planci</name>
    <name type="common">Crown-of-thorns starfish</name>
    <dbReference type="NCBI Taxonomy" id="133434"/>
    <lineage>
        <taxon>Eukaryota</taxon>
        <taxon>Metazoa</taxon>
        <taxon>Echinodermata</taxon>
        <taxon>Eleutherozoa</taxon>
        <taxon>Asterozoa</taxon>
        <taxon>Asteroidea</taxon>
        <taxon>Valvatacea</taxon>
        <taxon>Valvatida</taxon>
        <taxon>Acanthasteridae</taxon>
        <taxon>Acanthaster</taxon>
    </lineage>
</organism>
<feature type="region of interest" description="Disordered" evidence="3">
    <location>
        <begin position="322"/>
        <end position="362"/>
    </location>
</feature>
<dbReference type="Gene3D" id="1.10.4020.10">
    <property type="entry name" value="DNA breaking-rejoining enzymes"/>
    <property type="match status" value="1"/>
</dbReference>
<dbReference type="RefSeq" id="XP_022088287.1">
    <property type="nucleotide sequence ID" value="XM_022232595.1"/>
</dbReference>
<dbReference type="InterPro" id="IPR001878">
    <property type="entry name" value="Znf_CCHC"/>
</dbReference>
<keyword evidence="4" id="KW-0732">Signal</keyword>
<evidence type="ECO:0000256" key="2">
    <source>
        <dbReference type="SAM" id="Coils"/>
    </source>
</evidence>
<dbReference type="KEGG" id="aplc:110977995"/>
<dbReference type="PROSITE" id="PS50158">
    <property type="entry name" value="ZF_CCHC"/>
    <property type="match status" value="1"/>
</dbReference>
<gene>
    <name evidence="7" type="primary">LOC110977995</name>
</gene>
<evidence type="ECO:0000313" key="6">
    <source>
        <dbReference type="Proteomes" id="UP000694845"/>
    </source>
</evidence>
<feature type="signal peptide" evidence="4">
    <location>
        <begin position="1"/>
        <end position="23"/>
    </location>
</feature>
<dbReference type="OMA" id="NWIRINW"/>
<keyword evidence="6" id="KW-1185">Reference proteome</keyword>
<feature type="coiled-coil region" evidence="2">
    <location>
        <begin position="72"/>
        <end position="143"/>
    </location>
</feature>
<keyword evidence="1" id="KW-0479">Metal-binding</keyword>
<keyword evidence="1" id="KW-0862">Zinc</keyword>
<dbReference type="InterPro" id="IPR036875">
    <property type="entry name" value="Znf_CCHC_sf"/>
</dbReference>
<dbReference type="SUPFAM" id="SSF57756">
    <property type="entry name" value="Retrovirus zinc finger-like domains"/>
    <property type="match status" value="1"/>
</dbReference>
<dbReference type="Proteomes" id="UP000694845">
    <property type="component" value="Unplaced"/>
</dbReference>
<evidence type="ECO:0000259" key="5">
    <source>
        <dbReference type="PROSITE" id="PS50158"/>
    </source>
</evidence>
<evidence type="ECO:0000256" key="3">
    <source>
        <dbReference type="SAM" id="MobiDB-lite"/>
    </source>
</evidence>
<evidence type="ECO:0000313" key="7">
    <source>
        <dbReference type="RefSeq" id="XP_022088287.1"/>
    </source>
</evidence>
<keyword evidence="1" id="KW-0863">Zinc-finger</keyword>
<accession>A0A8B7Y6U6</accession>
<name>A0A8B7Y6U6_ACAPL</name>
<keyword evidence="2" id="KW-0175">Coiled coil</keyword>
<sequence length="536" mass="60853">MVVKIPFVSTVFVTACLLVLVLGDKRTFAYDRSIECRPSCSLNITHRLFRAGEIVQGAMELEQLLELGRELNLEGEQLLRFAQQRKEQMEKRRAIEEEREAKKFDIAERREREALEREERQKKRDHERTMKELELKQAEIMHEGKDNDIDTHHPSPKFPKLPKFCDGKDEMDSSLMRFERFATAMKWPETDWATSLCALLTGKALEVYIRLPASKAIEYKALKAALLYANQLTEEGFIIKFRSTSLDSGETYTQFCDRIKHYLIRWVEVAGVPKSFDGLVDLLLKEQIHRVCGKDLSIFLKERQPKDLKELVRIADRYVEAHRSKPDRKSPIFGNNKTRPNQHPNQSQPQVQPKSSDKLTRSWRDSRTCHKCGKVGHIARDCFSRRCNPTQGSSSAKPVASVLTESTTRETESSMKNASTPAETVATCLPLRDHSGPSLCSCGNPISGEDVTLSCGHTLPVVSAACTDGDRMPVKEGYMGQKRVLVLRDSGCSTVVVRRDLVQDSQLTNLLQKCVFLDGTVRTCPVAEVTLDTPFY</sequence>
<dbReference type="PANTHER" id="PTHR46888">
    <property type="entry name" value="ZINC KNUCKLE DOMAINCONTAINING PROTEIN-RELATED"/>
    <property type="match status" value="1"/>
</dbReference>
<reference evidence="7" key="1">
    <citation type="submission" date="2025-08" db="UniProtKB">
        <authorList>
            <consortium name="RefSeq"/>
        </authorList>
    </citation>
    <scope>IDENTIFICATION</scope>
</reference>
<dbReference type="InterPro" id="IPR038269">
    <property type="entry name" value="SCAN_sf"/>
</dbReference>
<protein>
    <submittedName>
        <fullName evidence="7">Uncharacterized protein LOC110977995</fullName>
    </submittedName>
</protein>
<feature type="domain" description="CCHC-type" evidence="5">
    <location>
        <begin position="369"/>
        <end position="382"/>
    </location>
</feature>
<dbReference type="OrthoDB" id="10066033at2759"/>
<dbReference type="GeneID" id="110977995"/>
<feature type="compositionally biased region" description="Polar residues" evidence="3">
    <location>
        <begin position="333"/>
        <end position="354"/>
    </location>
</feature>
<feature type="chain" id="PRO_5034796504" evidence="4">
    <location>
        <begin position="24"/>
        <end position="536"/>
    </location>
</feature>
<evidence type="ECO:0000256" key="1">
    <source>
        <dbReference type="PROSITE-ProRule" id="PRU00047"/>
    </source>
</evidence>
<dbReference type="Gene3D" id="4.10.60.10">
    <property type="entry name" value="Zinc finger, CCHC-type"/>
    <property type="match status" value="1"/>
</dbReference>